<gene>
    <name evidence="3" type="primary">VPS9D1</name>
    <name evidence="3" type="ORF">PHYPSEUDO_001221</name>
</gene>
<dbReference type="PROSITE" id="PS51205">
    <property type="entry name" value="VPS9"/>
    <property type="match status" value="1"/>
</dbReference>
<evidence type="ECO:0000256" key="1">
    <source>
        <dbReference type="SAM" id="MobiDB-lite"/>
    </source>
</evidence>
<sequence length="656" mass="73173">MSGVAGRRDQRASSETEIECDELQPLGEEEEEAGAGWRRLLKLPPQPSLAPVAPAFSLDDLAQKKEPAVAAEEHAPSTLAGHVMWKLAVRMSSHYESRLMQHISRSILSRGAHKHGDRKPSFLLEMDPDTTDSSTQSKPRKSVRSAIPGLRRIEDGGNRQSVDPDAACPEAAGRPTSAAGKSSSSSSSSFSSAAAAGAASSSSGTGANILPPMPPLVFSPTRGKTQKRARSMTLEQYSKWKYPGLRPGLSVRVVRCETVSSMPAVTEYVLHVVDLHTRVFWITKKRFSDFYYLRRKVRGMIRRAPETADEERDYLRFLLDLPFPRRRFRPASAAAITRGMGEIEVFLRNLAALEPQSRLQRSILMELQLEMCSAEFVSSLEKIDTTGEPIEPKWLTYDLFRRLNCEGAVEGSTCYRFLHAFRNRVTTIEAAVCPECSNFEGVALAAAAVRDLRHTVTSIEKYISENLDPQYADTLSLLDQSVDVSSVLDDCVFHAVEDTILVPLEKQVNFLVGETVDKEAEKRLARNMERLRCRSQTESGIPEHLQSDEDWGLSCHHLSMIDERTLPMDKIQELLRAALEIFKSCGEKNLEWRENSALTADDYLPIHIYVVVKSGLKRPLATKELLGAMIHPSLMLGEVGYFLTMFEVALKYIADM</sequence>
<proteinExistence type="predicted"/>
<comment type="caution">
    <text evidence="3">The sequence shown here is derived from an EMBL/GenBank/DDBJ whole genome shotgun (WGS) entry which is preliminary data.</text>
</comment>
<dbReference type="InterPro" id="IPR045046">
    <property type="entry name" value="Vps9-like"/>
</dbReference>
<feature type="compositionally biased region" description="Low complexity" evidence="1">
    <location>
        <begin position="177"/>
        <end position="207"/>
    </location>
</feature>
<dbReference type="Proteomes" id="UP000694044">
    <property type="component" value="Unassembled WGS sequence"/>
</dbReference>
<dbReference type="AlphaFoldDB" id="A0A8T1W0F6"/>
<feature type="region of interest" description="Disordered" evidence="1">
    <location>
        <begin position="1"/>
        <end position="34"/>
    </location>
</feature>
<dbReference type="GO" id="GO:0005085">
    <property type="term" value="F:guanyl-nucleotide exchange factor activity"/>
    <property type="evidence" value="ECO:0007669"/>
    <property type="project" value="InterPro"/>
</dbReference>
<dbReference type="GO" id="GO:0031267">
    <property type="term" value="F:small GTPase binding"/>
    <property type="evidence" value="ECO:0007669"/>
    <property type="project" value="TreeGrafter"/>
</dbReference>
<dbReference type="GO" id="GO:0016192">
    <property type="term" value="P:vesicle-mediated transport"/>
    <property type="evidence" value="ECO:0007669"/>
    <property type="project" value="InterPro"/>
</dbReference>
<protein>
    <submittedName>
        <fullName evidence="3">VPS9 domain containing 1</fullName>
    </submittedName>
</protein>
<evidence type="ECO:0000313" key="3">
    <source>
        <dbReference type="EMBL" id="KAG7385659.1"/>
    </source>
</evidence>
<dbReference type="Pfam" id="PF02204">
    <property type="entry name" value="VPS9"/>
    <property type="match status" value="1"/>
</dbReference>
<dbReference type="InterPro" id="IPR003123">
    <property type="entry name" value="VPS9"/>
</dbReference>
<dbReference type="GO" id="GO:0005829">
    <property type="term" value="C:cytosol"/>
    <property type="evidence" value="ECO:0007669"/>
    <property type="project" value="TreeGrafter"/>
</dbReference>
<feature type="compositionally biased region" description="Basic and acidic residues" evidence="1">
    <location>
        <begin position="1"/>
        <end position="14"/>
    </location>
</feature>
<organism evidence="3 4">
    <name type="scientific">Phytophthora pseudosyringae</name>
    <dbReference type="NCBI Taxonomy" id="221518"/>
    <lineage>
        <taxon>Eukaryota</taxon>
        <taxon>Sar</taxon>
        <taxon>Stramenopiles</taxon>
        <taxon>Oomycota</taxon>
        <taxon>Peronosporomycetes</taxon>
        <taxon>Peronosporales</taxon>
        <taxon>Peronosporaceae</taxon>
        <taxon>Phytophthora</taxon>
    </lineage>
</organism>
<accession>A0A8T1W0F6</accession>
<feature type="region of interest" description="Disordered" evidence="1">
    <location>
        <begin position="109"/>
        <end position="228"/>
    </location>
</feature>
<evidence type="ECO:0000259" key="2">
    <source>
        <dbReference type="PROSITE" id="PS51205"/>
    </source>
</evidence>
<feature type="domain" description="VPS9" evidence="2">
    <location>
        <begin position="518"/>
        <end position="656"/>
    </location>
</feature>
<reference evidence="3" key="1">
    <citation type="submission" date="2021-02" db="EMBL/GenBank/DDBJ databases">
        <authorList>
            <person name="Palmer J.M."/>
        </authorList>
    </citation>
    <scope>NUCLEOTIDE SEQUENCE</scope>
    <source>
        <strain evidence="3">SCRP734</strain>
    </source>
</reference>
<evidence type="ECO:0000313" key="4">
    <source>
        <dbReference type="Proteomes" id="UP000694044"/>
    </source>
</evidence>
<keyword evidence="4" id="KW-1185">Reference proteome</keyword>
<feature type="compositionally biased region" description="Acidic residues" evidence="1">
    <location>
        <begin position="16"/>
        <end position="33"/>
    </location>
</feature>
<dbReference type="PANTHER" id="PTHR23101:SF25">
    <property type="entry name" value="GTPASE-ACTIVATING PROTEIN AND VPS9 DOMAIN-CONTAINING PROTEIN 1"/>
    <property type="match status" value="1"/>
</dbReference>
<dbReference type="GO" id="GO:0030139">
    <property type="term" value="C:endocytic vesicle"/>
    <property type="evidence" value="ECO:0007669"/>
    <property type="project" value="TreeGrafter"/>
</dbReference>
<dbReference type="OrthoDB" id="21085at2759"/>
<dbReference type="PANTHER" id="PTHR23101">
    <property type="entry name" value="RAB GDP/GTP EXCHANGE FACTOR"/>
    <property type="match status" value="1"/>
</dbReference>
<dbReference type="EMBL" id="JAGDFM010000117">
    <property type="protein sequence ID" value="KAG7385659.1"/>
    <property type="molecule type" value="Genomic_DNA"/>
</dbReference>
<name>A0A8T1W0F6_9STRA</name>